<protein>
    <submittedName>
        <fullName evidence="3">Universal stress protein</fullName>
    </submittedName>
</protein>
<dbReference type="Proteomes" id="UP000706151">
    <property type="component" value="Unassembled WGS sequence"/>
</dbReference>
<dbReference type="Gene3D" id="3.40.50.620">
    <property type="entry name" value="HUPs"/>
    <property type="match status" value="1"/>
</dbReference>
<accession>A0A935T7G3</accession>
<gene>
    <name evidence="3" type="ORF">IPK02_06150</name>
</gene>
<evidence type="ECO:0000256" key="1">
    <source>
        <dbReference type="ARBA" id="ARBA00008791"/>
    </source>
</evidence>
<dbReference type="Pfam" id="PF00582">
    <property type="entry name" value="Usp"/>
    <property type="match status" value="1"/>
</dbReference>
<sequence>MRKVLVPVDGSAAAHRAVRHVVALAATCPLIEAVLLNVQPEIDDWSVRRVLRKEEVEAMEECRGGDTLRAERDVLHAAGVLVTPLVEIGPAAETIVRVAREQGCDGIVMGSRGLGAISGVLLGSVSSRVLEISDLPVTLIK</sequence>
<dbReference type="InterPro" id="IPR006015">
    <property type="entry name" value="Universal_stress_UspA"/>
</dbReference>
<organism evidence="3 4">
    <name type="scientific">Candidatus Accumulibacter affinis</name>
    <dbReference type="NCBI Taxonomy" id="2954384"/>
    <lineage>
        <taxon>Bacteria</taxon>
        <taxon>Pseudomonadati</taxon>
        <taxon>Pseudomonadota</taxon>
        <taxon>Betaproteobacteria</taxon>
        <taxon>Candidatus Accumulibacter</taxon>
    </lineage>
</organism>
<name>A0A935T7G3_9PROT</name>
<dbReference type="InterPro" id="IPR014729">
    <property type="entry name" value="Rossmann-like_a/b/a_fold"/>
</dbReference>
<proteinExistence type="inferred from homology"/>
<dbReference type="PANTHER" id="PTHR46268:SF6">
    <property type="entry name" value="UNIVERSAL STRESS PROTEIN UP12"/>
    <property type="match status" value="1"/>
</dbReference>
<reference evidence="3 4" key="1">
    <citation type="submission" date="2020-10" db="EMBL/GenBank/DDBJ databases">
        <title>Connecting structure to function with the recovery of over 1000 high-quality activated sludge metagenome-assembled genomes encoding full-length rRNA genes using long-read sequencing.</title>
        <authorList>
            <person name="Singleton C.M."/>
            <person name="Petriglieri F."/>
            <person name="Kristensen J.M."/>
            <person name="Kirkegaard R.H."/>
            <person name="Michaelsen T.Y."/>
            <person name="Andersen M.H."/>
            <person name="Karst S.M."/>
            <person name="Dueholm M.S."/>
            <person name="Nielsen P.H."/>
            <person name="Albertsen M."/>
        </authorList>
    </citation>
    <scope>NUCLEOTIDE SEQUENCE [LARGE SCALE GENOMIC DNA]</scope>
    <source>
        <strain evidence="3">Fred_18-Q3-R57-64_BAT3C.720</strain>
    </source>
</reference>
<dbReference type="PANTHER" id="PTHR46268">
    <property type="entry name" value="STRESS RESPONSE PROTEIN NHAX"/>
    <property type="match status" value="1"/>
</dbReference>
<dbReference type="EMBL" id="JADJOT010000006">
    <property type="protein sequence ID" value="MBK7953571.1"/>
    <property type="molecule type" value="Genomic_DNA"/>
</dbReference>
<dbReference type="CDD" id="cd00293">
    <property type="entry name" value="USP-like"/>
    <property type="match status" value="1"/>
</dbReference>
<feature type="domain" description="UspA" evidence="2">
    <location>
        <begin position="1"/>
        <end position="141"/>
    </location>
</feature>
<comment type="caution">
    <text evidence="3">The sequence shown here is derived from an EMBL/GenBank/DDBJ whole genome shotgun (WGS) entry which is preliminary data.</text>
</comment>
<evidence type="ECO:0000313" key="4">
    <source>
        <dbReference type="Proteomes" id="UP000706151"/>
    </source>
</evidence>
<evidence type="ECO:0000313" key="3">
    <source>
        <dbReference type="EMBL" id="MBK7953571.1"/>
    </source>
</evidence>
<dbReference type="PRINTS" id="PR01438">
    <property type="entry name" value="UNVRSLSTRESS"/>
</dbReference>
<dbReference type="AlphaFoldDB" id="A0A935T7G3"/>
<evidence type="ECO:0000259" key="2">
    <source>
        <dbReference type="Pfam" id="PF00582"/>
    </source>
</evidence>
<comment type="similarity">
    <text evidence="1">Belongs to the universal stress protein A family.</text>
</comment>
<dbReference type="SUPFAM" id="SSF52402">
    <property type="entry name" value="Adenine nucleotide alpha hydrolases-like"/>
    <property type="match status" value="1"/>
</dbReference>
<dbReference type="InterPro" id="IPR006016">
    <property type="entry name" value="UspA"/>
</dbReference>